<evidence type="ECO:0000313" key="1">
    <source>
        <dbReference type="EMBL" id="RMZ97265.1"/>
    </source>
</evidence>
<dbReference type="AlphaFoldDB" id="A0A3M7PDU2"/>
<gene>
    <name evidence="1" type="ORF">BpHYR1_048323</name>
</gene>
<evidence type="ECO:0000313" key="2">
    <source>
        <dbReference type="Proteomes" id="UP000276133"/>
    </source>
</evidence>
<dbReference type="EMBL" id="REGN01011523">
    <property type="protein sequence ID" value="RMZ97265.1"/>
    <property type="molecule type" value="Genomic_DNA"/>
</dbReference>
<organism evidence="1 2">
    <name type="scientific">Brachionus plicatilis</name>
    <name type="common">Marine rotifer</name>
    <name type="synonym">Brachionus muelleri</name>
    <dbReference type="NCBI Taxonomy" id="10195"/>
    <lineage>
        <taxon>Eukaryota</taxon>
        <taxon>Metazoa</taxon>
        <taxon>Spiralia</taxon>
        <taxon>Gnathifera</taxon>
        <taxon>Rotifera</taxon>
        <taxon>Eurotatoria</taxon>
        <taxon>Monogononta</taxon>
        <taxon>Pseudotrocha</taxon>
        <taxon>Ploima</taxon>
        <taxon>Brachionidae</taxon>
        <taxon>Brachionus</taxon>
    </lineage>
</organism>
<reference evidence="1 2" key="1">
    <citation type="journal article" date="2018" name="Sci. Rep.">
        <title>Genomic signatures of local adaptation to the degree of environmental predictability in rotifers.</title>
        <authorList>
            <person name="Franch-Gras L."/>
            <person name="Hahn C."/>
            <person name="Garcia-Roger E.M."/>
            <person name="Carmona M.J."/>
            <person name="Serra M."/>
            <person name="Gomez A."/>
        </authorList>
    </citation>
    <scope>NUCLEOTIDE SEQUENCE [LARGE SCALE GENOMIC DNA]</scope>
    <source>
        <strain evidence="1">HYR1</strain>
    </source>
</reference>
<proteinExistence type="predicted"/>
<comment type="caution">
    <text evidence="1">The sequence shown here is derived from an EMBL/GenBank/DDBJ whole genome shotgun (WGS) entry which is preliminary data.</text>
</comment>
<accession>A0A3M7PDU2</accession>
<keyword evidence="2" id="KW-1185">Reference proteome</keyword>
<sequence length="91" mass="10451">MFDKTNKAVEPDQSKIQIETRYTKRISQSFKERISNRLSLVSINKDPLSNQKTQSLIVENQKNQLGKKICAPNEVVDNKKTFKANVDGPMR</sequence>
<dbReference type="Proteomes" id="UP000276133">
    <property type="component" value="Unassembled WGS sequence"/>
</dbReference>
<name>A0A3M7PDU2_BRAPC</name>
<protein>
    <submittedName>
        <fullName evidence="1">Uncharacterized protein</fullName>
    </submittedName>
</protein>